<dbReference type="GO" id="GO:0008237">
    <property type="term" value="F:metallopeptidase activity"/>
    <property type="evidence" value="ECO:0007669"/>
    <property type="project" value="UniProtKB-KW"/>
</dbReference>
<organism evidence="12 13">
    <name type="scientific">Candidatus Defluviibacterium haderslevense</name>
    <dbReference type="NCBI Taxonomy" id="2981993"/>
    <lineage>
        <taxon>Bacteria</taxon>
        <taxon>Pseudomonadati</taxon>
        <taxon>Bacteroidota</taxon>
        <taxon>Saprospiria</taxon>
        <taxon>Saprospirales</taxon>
        <taxon>Saprospiraceae</taxon>
        <taxon>Candidatus Defluviibacterium</taxon>
    </lineage>
</organism>
<comment type="caution">
    <text evidence="12">The sequence shown here is derived from an EMBL/GenBank/DDBJ whole genome shotgun (WGS) entry which is preliminary data.</text>
</comment>
<feature type="domain" description="Secretion system C-terminal sorting" evidence="11">
    <location>
        <begin position="625"/>
        <end position="704"/>
    </location>
</feature>
<gene>
    <name evidence="12" type="ORF">IPO85_09380</name>
</gene>
<protein>
    <submittedName>
        <fullName evidence="12">T9SS type A sorting domain-containing protein</fullName>
    </submittedName>
</protein>
<dbReference type="Gene3D" id="2.60.40.10">
    <property type="entry name" value="Immunoglobulins"/>
    <property type="match status" value="1"/>
</dbReference>
<evidence type="ECO:0000256" key="7">
    <source>
        <dbReference type="ARBA" id="ARBA00023049"/>
    </source>
</evidence>
<dbReference type="Pfam" id="PF18962">
    <property type="entry name" value="Por_Secre_tail"/>
    <property type="match status" value="1"/>
</dbReference>
<sequence length="707" mass="79728">MASKILTFKITALSFITTSILLNAQITQPCGQEHVLSNWFSKHSEMKPIYEESVKRIKESIKFNKNSNQDKILSEPITIPVVFHILHLGGSENISNEQIYDQIRILNRDYQKQNEDTSNVVTAFQNNIANVGFKFVLAKIDPDGHCTNGIVRHLTSKTFWNADSIDHFTYTWPPDKYLNFYIVKSINIAPAYTFLPGIGIPEYADAIVCESRLVGSIGTATSANSRVLTHEVGHWFGLPHIWGISNAPGVACGDDYVEDTPDTKGFVSCNINNSKICDPNIEENVQNYMDYSPCKLMFTNGQAAYMKKTIELGLNKRNRLVSEVNLKLTGVKEELSCLTKADFLSSYSSICKDESITFKNNSQSGNNINDLSWIIKGGIPSFSKDSIINVRFPDTGIFEVKLIVSGIQNIDSISKFIRVFDGNNGKKTPQMYSFEDGIIPSDFIRFQNQASDVRWEVLPSVGAENTGHCVFLNHASGTYPDQRAYIETPFYDLSQNNKPRMSFYYAYAKKYANQADSFRMEYTLDCGKTWTIFLGLHNTQIMASLTGGVTSTAFYPTSAEQWRKLILMNTFESIFKNQPSVKFRFLFKSDPKVAGSNNLFIDEINITDESLTSSKDILDEGVVTIYPNPSSSEVYLEMIHIGPKAYPIELGNLTSQHVEVIHPEFISGSKSRYLINKNSHLSPGIYYVKIRTEKQTEIIRKIVILEK</sequence>
<comment type="similarity">
    <text evidence="1">Belongs to the peptidase M43B family.</text>
</comment>
<feature type="signal peptide" evidence="9">
    <location>
        <begin position="1"/>
        <end position="24"/>
    </location>
</feature>
<dbReference type="Gene3D" id="3.40.390.10">
    <property type="entry name" value="Collagenase (Catalytic Domain)"/>
    <property type="match status" value="1"/>
</dbReference>
<dbReference type="InterPro" id="IPR024079">
    <property type="entry name" value="MetalloPept_cat_dom_sf"/>
</dbReference>
<dbReference type="InterPro" id="IPR008754">
    <property type="entry name" value="Peptidase_M43"/>
</dbReference>
<evidence type="ECO:0000256" key="8">
    <source>
        <dbReference type="ARBA" id="ARBA00023157"/>
    </source>
</evidence>
<keyword evidence="8" id="KW-1015">Disulfide bond</keyword>
<evidence type="ECO:0000256" key="3">
    <source>
        <dbReference type="ARBA" id="ARBA00022723"/>
    </source>
</evidence>
<keyword evidence="7" id="KW-0482">Metalloprotease</keyword>
<name>A0A9D7S8H3_9BACT</name>
<dbReference type="NCBIfam" id="TIGR04183">
    <property type="entry name" value="Por_Secre_tail"/>
    <property type="match status" value="1"/>
</dbReference>
<evidence type="ECO:0000313" key="12">
    <source>
        <dbReference type="EMBL" id="MBK9717708.1"/>
    </source>
</evidence>
<dbReference type="AlphaFoldDB" id="A0A9D7S8H3"/>
<dbReference type="Pfam" id="PF05572">
    <property type="entry name" value="Peptidase_M43"/>
    <property type="match status" value="1"/>
</dbReference>
<feature type="domain" description="Peptidase M43 pregnancy-associated plasma-A" evidence="10">
    <location>
        <begin position="167"/>
        <end position="310"/>
    </location>
</feature>
<evidence type="ECO:0000259" key="11">
    <source>
        <dbReference type="Pfam" id="PF18962"/>
    </source>
</evidence>
<evidence type="ECO:0000256" key="6">
    <source>
        <dbReference type="ARBA" id="ARBA00022833"/>
    </source>
</evidence>
<dbReference type="SUPFAM" id="SSF55486">
    <property type="entry name" value="Metalloproteases ('zincins'), catalytic domain"/>
    <property type="match status" value="1"/>
</dbReference>
<dbReference type="GO" id="GO:0046872">
    <property type="term" value="F:metal ion binding"/>
    <property type="evidence" value="ECO:0007669"/>
    <property type="project" value="UniProtKB-KW"/>
</dbReference>
<keyword evidence="4 9" id="KW-0732">Signal</keyword>
<keyword evidence="6" id="KW-0862">Zinc</keyword>
<proteinExistence type="inferred from homology"/>
<evidence type="ECO:0000256" key="4">
    <source>
        <dbReference type="ARBA" id="ARBA00022729"/>
    </source>
</evidence>
<evidence type="ECO:0000256" key="2">
    <source>
        <dbReference type="ARBA" id="ARBA00022670"/>
    </source>
</evidence>
<dbReference type="GO" id="GO:0006508">
    <property type="term" value="P:proteolysis"/>
    <property type="evidence" value="ECO:0007669"/>
    <property type="project" value="UniProtKB-KW"/>
</dbReference>
<evidence type="ECO:0000256" key="5">
    <source>
        <dbReference type="ARBA" id="ARBA00022801"/>
    </source>
</evidence>
<accession>A0A9D7S8H3</accession>
<reference evidence="12 13" key="1">
    <citation type="submission" date="2020-10" db="EMBL/GenBank/DDBJ databases">
        <title>Connecting structure to function with the recovery of over 1000 high-quality activated sludge metagenome-assembled genomes encoding full-length rRNA genes using long-read sequencing.</title>
        <authorList>
            <person name="Singleton C.M."/>
            <person name="Petriglieri F."/>
            <person name="Kristensen J.M."/>
            <person name="Kirkegaard R.H."/>
            <person name="Michaelsen T.Y."/>
            <person name="Andersen M.H."/>
            <person name="Karst S.M."/>
            <person name="Dueholm M.S."/>
            <person name="Nielsen P.H."/>
            <person name="Albertsen M."/>
        </authorList>
    </citation>
    <scope>NUCLEOTIDE SEQUENCE [LARGE SCALE GENOMIC DNA]</scope>
    <source>
        <strain evidence="12">Ribe_18-Q3-R11-54_BAT3C.373</strain>
    </source>
</reference>
<dbReference type="PANTHER" id="PTHR47466">
    <property type="match status" value="1"/>
</dbReference>
<keyword evidence="2" id="KW-0645">Protease</keyword>
<dbReference type="Gene3D" id="2.60.120.260">
    <property type="entry name" value="Galactose-binding domain-like"/>
    <property type="match status" value="1"/>
</dbReference>
<dbReference type="InterPro" id="IPR026444">
    <property type="entry name" value="Secre_tail"/>
</dbReference>
<dbReference type="EMBL" id="JADKFW010000005">
    <property type="protein sequence ID" value="MBK9717708.1"/>
    <property type="molecule type" value="Genomic_DNA"/>
</dbReference>
<dbReference type="InterPro" id="IPR013783">
    <property type="entry name" value="Ig-like_fold"/>
</dbReference>
<dbReference type="PANTHER" id="PTHR47466:SF1">
    <property type="entry name" value="METALLOPROTEASE MEP1 (AFU_ORTHOLOGUE AFUA_1G07730)-RELATED"/>
    <property type="match status" value="1"/>
</dbReference>
<dbReference type="InterPro" id="IPR035986">
    <property type="entry name" value="PKD_dom_sf"/>
</dbReference>
<evidence type="ECO:0000256" key="1">
    <source>
        <dbReference type="ARBA" id="ARBA00008721"/>
    </source>
</evidence>
<keyword evidence="3" id="KW-0479">Metal-binding</keyword>
<evidence type="ECO:0000313" key="13">
    <source>
        <dbReference type="Proteomes" id="UP000808349"/>
    </source>
</evidence>
<evidence type="ECO:0000256" key="9">
    <source>
        <dbReference type="SAM" id="SignalP"/>
    </source>
</evidence>
<feature type="chain" id="PRO_5039447196" evidence="9">
    <location>
        <begin position="25"/>
        <end position="707"/>
    </location>
</feature>
<keyword evidence="5" id="KW-0378">Hydrolase</keyword>
<evidence type="ECO:0000259" key="10">
    <source>
        <dbReference type="Pfam" id="PF05572"/>
    </source>
</evidence>
<dbReference type="Proteomes" id="UP000808349">
    <property type="component" value="Unassembled WGS sequence"/>
</dbReference>
<dbReference type="SUPFAM" id="SSF49299">
    <property type="entry name" value="PKD domain"/>
    <property type="match status" value="1"/>
</dbReference>